<sequence length="105" mass="12078">GRRARLWAEVHLRAHNGMSHLFLGDAAYRNLGLPRGRRWDWFPLALIPLVLGSEVCRLVLPGGTRRFAGWGGKWQVSWLARRLRNRPAEFRPVERLAGSMRASEH</sequence>
<reference evidence="2" key="1">
    <citation type="submission" date="2018-02" db="EMBL/GenBank/DDBJ databases">
        <title>Genome sequencing of Solimonas sp. HR-BB.</title>
        <authorList>
            <person name="Lee Y."/>
            <person name="Jeon C.O."/>
        </authorList>
    </citation>
    <scope>NUCLEOTIDE SEQUENCE [LARGE SCALE GENOMIC DNA]</scope>
    <source>
        <strain evidence="2">HR-E</strain>
    </source>
</reference>
<feature type="non-terminal residue" evidence="1">
    <location>
        <position position="1"/>
    </location>
</feature>
<gene>
    <name evidence="1" type="ORF">C5O18_03305</name>
</gene>
<proteinExistence type="predicted"/>
<dbReference type="AlphaFoldDB" id="A0A2P6ATX3"/>
<accession>A0A2P6ATX3</accession>
<keyword evidence="2" id="KW-1185">Reference proteome</keyword>
<organism evidence="1 2">
    <name type="scientific">Amnimonas aquatica</name>
    <dbReference type="NCBI Taxonomy" id="2094561"/>
    <lineage>
        <taxon>Bacteria</taxon>
        <taxon>Pseudomonadati</taxon>
        <taxon>Pseudomonadota</taxon>
        <taxon>Gammaproteobacteria</taxon>
        <taxon>Moraxellales</taxon>
        <taxon>Moraxellaceae</taxon>
        <taxon>Amnimonas</taxon>
    </lineage>
</organism>
<evidence type="ECO:0000313" key="1">
    <source>
        <dbReference type="EMBL" id="PQA48281.1"/>
    </source>
</evidence>
<dbReference type="RefSeq" id="WP_206389707.1">
    <property type="nucleotide sequence ID" value="NZ_PTQZ01000046.1"/>
</dbReference>
<dbReference type="EMBL" id="PTQZ01000046">
    <property type="protein sequence ID" value="PQA48281.1"/>
    <property type="molecule type" value="Genomic_DNA"/>
</dbReference>
<name>A0A2P6ATX3_9GAMM</name>
<protein>
    <submittedName>
        <fullName evidence="1">Uncharacterized protein</fullName>
    </submittedName>
</protein>
<evidence type="ECO:0000313" key="2">
    <source>
        <dbReference type="Proteomes" id="UP000243900"/>
    </source>
</evidence>
<comment type="caution">
    <text evidence="1">The sequence shown here is derived from an EMBL/GenBank/DDBJ whole genome shotgun (WGS) entry which is preliminary data.</text>
</comment>
<dbReference type="Proteomes" id="UP000243900">
    <property type="component" value="Unassembled WGS sequence"/>
</dbReference>